<protein>
    <submittedName>
        <fullName evidence="5">Transcriptional regulator, LacI family</fullName>
    </submittedName>
</protein>
<dbReference type="Pfam" id="PF00356">
    <property type="entry name" value="LacI"/>
    <property type="match status" value="1"/>
</dbReference>
<evidence type="ECO:0000259" key="4">
    <source>
        <dbReference type="PROSITE" id="PS50932"/>
    </source>
</evidence>
<sequence>MKKYSISDIAQALNISKTTVSFILNNRAEEKRISPQLVERVQQFVKEVGYKPNPIAKSLRTGKTNIIGLMVENIADPFFAAVARHIENKAYQNGYKIIYCSTDNNTLKTKELLEMFQERNVDGCIIAPPIGVEAEIKALLDSGMPVIFFDRHLEGIVTDQVEINNYESCLEATNLLIQEGFKDIGFITFSSTQTQMQGRLAGYQAAVHHAHLKEYVLEIKFDQNERLIIEPIKAFLTKHTKLDAVFFSAIQAGTNGLKAFHELNLKVPGDLAVIAFDDCDVFALYAPSITAIYQPIDQIAEATIDLLLKRLKKKTPGAPAAKSAAKSSSKPVLGNFQQVIIPTGITIRASSRKKR</sequence>
<dbReference type="RefSeq" id="WP_091401503.1">
    <property type="nucleotide sequence ID" value="NZ_FNQY01000042.1"/>
</dbReference>
<dbReference type="Gene3D" id="1.10.260.40">
    <property type="entry name" value="lambda repressor-like DNA-binding domains"/>
    <property type="match status" value="1"/>
</dbReference>
<proteinExistence type="predicted"/>
<dbReference type="Pfam" id="PF13377">
    <property type="entry name" value="Peripla_BP_3"/>
    <property type="match status" value="1"/>
</dbReference>
<reference evidence="5 6" key="1">
    <citation type="submission" date="2016-10" db="EMBL/GenBank/DDBJ databases">
        <authorList>
            <person name="de Groot N.N."/>
        </authorList>
    </citation>
    <scope>NUCLEOTIDE SEQUENCE [LARGE SCALE GENOMIC DNA]</scope>
    <source>
        <strain evidence="5 6">Vu-144</strain>
    </source>
</reference>
<keyword evidence="3" id="KW-0804">Transcription</keyword>
<evidence type="ECO:0000313" key="6">
    <source>
        <dbReference type="Proteomes" id="UP000199041"/>
    </source>
</evidence>
<dbReference type="AlphaFoldDB" id="A0A1H4D1W8"/>
<evidence type="ECO:0000256" key="1">
    <source>
        <dbReference type="ARBA" id="ARBA00023015"/>
    </source>
</evidence>
<dbReference type="CDD" id="cd01392">
    <property type="entry name" value="HTH_LacI"/>
    <property type="match status" value="1"/>
</dbReference>
<dbReference type="SUPFAM" id="SSF47413">
    <property type="entry name" value="lambda repressor-like DNA-binding domains"/>
    <property type="match status" value="1"/>
</dbReference>
<dbReference type="STRING" id="551991.SAMN05192529_1425"/>
<dbReference type="PANTHER" id="PTHR30146:SF109">
    <property type="entry name" value="HTH-TYPE TRANSCRIPTIONAL REGULATOR GALS"/>
    <property type="match status" value="1"/>
</dbReference>
<keyword evidence="6" id="KW-1185">Reference proteome</keyword>
<accession>A0A1H4D1W8</accession>
<gene>
    <name evidence="5" type="ORF">SAMN05192529_1425</name>
</gene>
<dbReference type="GO" id="GO:0003700">
    <property type="term" value="F:DNA-binding transcription factor activity"/>
    <property type="evidence" value="ECO:0007669"/>
    <property type="project" value="TreeGrafter"/>
</dbReference>
<dbReference type="SUPFAM" id="SSF53822">
    <property type="entry name" value="Periplasmic binding protein-like I"/>
    <property type="match status" value="1"/>
</dbReference>
<dbReference type="Proteomes" id="UP000199041">
    <property type="component" value="Unassembled WGS sequence"/>
</dbReference>
<dbReference type="InterPro" id="IPR010982">
    <property type="entry name" value="Lambda_DNA-bd_dom_sf"/>
</dbReference>
<evidence type="ECO:0000256" key="3">
    <source>
        <dbReference type="ARBA" id="ARBA00023163"/>
    </source>
</evidence>
<name>A0A1H4D1W8_9BACT</name>
<keyword evidence="2" id="KW-0238">DNA-binding</keyword>
<dbReference type="SMART" id="SM00354">
    <property type="entry name" value="HTH_LACI"/>
    <property type="match status" value="1"/>
</dbReference>
<evidence type="ECO:0000313" key="5">
    <source>
        <dbReference type="EMBL" id="SEA66588.1"/>
    </source>
</evidence>
<dbReference type="EMBL" id="FNQY01000042">
    <property type="protein sequence ID" value="SEA66588.1"/>
    <property type="molecule type" value="Genomic_DNA"/>
</dbReference>
<dbReference type="OrthoDB" id="9803256at2"/>
<dbReference type="InterPro" id="IPR000843">
    <property type="entry name" value="HTH_LacI"/>
</dbReference>
<feature type="domain" description="HTH lacI-type" evidence="4">
    <location>
        <begin position="4"/>
        <end position="61"/>
    </location>
</feature>
<dbReference type="PANTHER" id="PTHR30146">
    <property type="entry name" value="LACI-RELATED TRANSCRIPTIONAL REPRESSOR"/>
    <property type="match status" value="1"/>
</dbReference>
<keyword evidence="1" id="KW-0805">Transcription regulation</keyword>
<evidence type="ECO:0000256" key="2">
    <source>
        <dbReference type="ARBA" id="ARBA00023125"/>
    </source>
</evidence>
<dbReference type="GO" id="GO:0000976">
    <property type="term" value="F:transcription cis-regulatory region binding"/>
    <property type="evidence" value="ECO:0007669"/>
    <property type="project" value="TreeGrafter"/>
</dbReference>
<dbReference type="InterPro" id="IPR046335">
    <property type="entry name" value="LacI/GalR-like_sensor"/>
</dbReference>
<dbReference type="PROSITE" id="PS50932">
    <property type="entry name" value="HTH_LACI_2"/>
    <property type="match status" value="1"/>
</dbReference>
<dbReference type="InterPro" id="IPR028082">
    <property type="entry name" value="Peripla_BP_I"/>
</dbReference>
<organism evidence="5 6">
    <name type="scientific">Arachidicoccus rhizosphaerae</name>
    <dbReference type="NCBI Taxonomy" id="551991"/>
    <lineage>
        <taxon>Bacteria</taxon>
        <taxon>Pseudomonadati</taxon>
        <taxon>Bacteroidota</taxon>
        <taxon>Chitinophagia</taxon>
        <taxon>Chitinophagales</taxon>
        <taxon>Chitinophagaceae</taxon>
        <taxon>Arachidicoccus</taxon>
    </lineage>
</organism>
<dbReference type="Gene3D" id="3.40.50.2300">
    <property type="match status" value="2"/>
</dbReference>